<keyword evidence="3" id="KW-1185">Reference proteome</keyword>
<sequence length="459" mass="48415">MYEVPSTMKIYLAYFLLWGFMSNQQLVKATEADSLASTLANDSSVRDDAAVLDPSSYNWSSGDDQKSIDSKSSNLTEADSDGVVLAKAILRKPVGLKSEVGSSSASYGEINPVLQDDHVPESGGSLEATAEAQTKADSKSQARAVEDKANDEAKARVKATSEAEVQPEPEPEVQVKAEAEAEAEVKAEVKGKTEPKAEAEAKPEAVPELKAKTEEDRVRIMTEAKIRAEVESRVQTEVISRMLAQAKAEAEIQANKAAKAKANALAKAEAYVKASIAAKKATTDAAEISKRAVAARMKAARKSAAAQAALSDEETTSMRAVASAAAVQAAQMQALIAAQAGAIAQKNSFFQALTASNIITANAIAANVVENKALIVKQKVNETTNETQAAILIQSMANDEMSTATLVRNEALSAAITTSVSQIAALAEANAALQDILAVNVRHAELSERNLLKSFVPID</sequence>
<evidence type="ECO:0000256" key="1">
    <source>
        <dbReference type="SAM" id="MobiDB-lite"/>
    </source>
</evidence>
<accession>A0A834NRY6</accession>
<protein>
    <submittedName>
        <fullName evidence="2">Uncharacterized protein</fullName>
    </submittedName>
</protein>
<dbReference type="Proteomes" id="UP000600918">
    <property type="component" value="Unassembled WGS sequence"/>
</dbReference>
<evidence type="ECO:0000313" key="2">
    <source>
        <dbReference type="EMBL" id="KAF7416871.1"/>
    </source>
</evidence>
<organism evidence="2 3">
    <name type="scientific">Vespula pensylvanica</name>
    <name type="common">Western yellow jacket</name>
    <name type="synonym">Wasp</name>
    <dbReference type="NCBI Taxonomy" id="30213"/>
    <lineage>
        <taxon>Eukaryota</taxon>
        <taxon>Metazoa</taxon>
        <taxon>Ecdysozoa</taxon>
        <taxon>Arthropoda</taxon>
        <taxon>Hexapoda</taxon>
        <taxon>Insecta</taxon>
        <taxon>Pterygota</taxon>
        <taxon>Neoptera</taxon>
        <taxon>Endopterygota</taxon>
        <taxon>Hymenoptera</taxon>
        <taxon>Apocrita</taxon>
        <taxon>Aculeata</taxon>
        <taxon>Vespoidea</taxon>
        <taxon>Vespidae</taxon>
        <taxon>Vespinae</taxon>
        <taxon>Vespula</taxon>
    </lineage>
</organism>
<feature type="region of interest" description="Disordered" evidence="1">
    <location>
        <begin position="99"/>
        <end position="210"/>
    </location>
</feature>
<name>A0A834NRY6_VESPE</name>
<reference evidence="2" key="1">
    <citation type="journal article" date="2020" name="G3 (Bethesda)">
        <title>High-Quality Assemblies for Three Invasive Social Wasps from the &lt;i&gt;Vespula&lt;/i&gt; Genus.</title>
        <authorList>
            <person name="Harrop T.W.R."/>
            <person name="Guhlin J."/>
            <person name="McLaughlin G.M."/>
            <person name="Permina E."/>
            <person name="Stockwell P."/>
            <person name="Gilligan J."/>
            <person name="Le Lec M.F."/>
            <person name="Gruber M.A.M."/>
            <person name="Quinn O."/>
            <person name="Lovegrove M."/>
            <person name="Duncan E.J."/>
            <person name="Remnant E.J."/>
            <person name="Van Eeckhoven J."/>
            <person name="Graham B."/>
            <person name="Knapp R.A."/>
            <person name="Langford K.W."/>
            <person name="Kronenberg Z."/>
            <person name="Press M.O."/>
            <person name="Eacker S.M."/>
            <person name="Wilson-Rankin E.E."/>
            <person name="Purcell J."/>
            <person name="Lester P.J."/>
            <person name="Dearden P.K."/>
        </authorList>
    </citation>
    <scope>NUCLEOTIDE SEQUENCE</scope>
    <source>
        <strain evidence="2">Volc-1</strain>
    </source>
</reference>
<feature type="compositionally biased region" description="Basic and acidic residues" evidence="1">
    <location>
        <begin position="173"/>
        <end position="210"/>
    </location>
</feature>
<feature type="compositionally biased region" description="Basic and acidic residues" evidence="1">
    <location>
        <begin position="134"/>
        <end position="161"/>
    </location>
</feature>
<comment type="caution">
    <text evidence="2">The sequence shown here is derived from an EMBL/GenBank/DDBJ whole genome shotgun (WGS) entry which is preliminary data.</text>
</comment>
<proteinExistence type="predicted"/>
<dbReference type="EMBL" id="JACSDY010000010">
    <property type="protein sequence ID" value="KAF7416871.1"/>
    <property type="molecule type" value="Genomic_DNA"/>
</dbReference>
<dbReference type="AlphaFoldDB" id="A0A834NRY6"/>
<evidence type="ECO:0000313" key="3">
    <source>
        <dbReference type="Proteomes" id="UP000600918"/>
    </source>
</evidence>
<gene>
    <name evidence="2" type="ORF">H0235_011402</name>
</gene>
<feature type="region of interest" description="Disordered" evidence="1">
    <location>
        <begin position="56"/>
        <end position="76"/>
    </location>
</feature>